<dbReference type="AlphaFoldDB" id="A0A8D8CFN0"/>
<organism evidence="1">
    <name type="scientific">Culex pipiens</name>
    <name type="common">House mosquito</name>
    <dbReference type="NCBI Taxonomy" id="7175"/>
    <lineage>
        <taxon>Eukaryota</taxon>
        <taxon>Metazoa</taxon>
        <taxon>Ecdysozoa</taxon>
        <taxon>Arthropoda</taxon>
        <taxon>Hexapoda</taxon>
        <taxon>Insecta</taxon>
        <taxon>Pterygota</taxon>
        <taxon>Neoptera</taxon>
        <taxon>Endopterygota</taxon>
        <taxon>Diptera</taxon>
        <taxon>Nematocera</taxon>
        <taxon>Culicoidea</taxon>
        <taxon>Culicidae</taxon>
        <taxon>Culicinae</taxon>
        <taxon>Culicini</taxon>
        <taxon>Culex</taxon>
        <taxon>Culex</taxon>
    </lineage>
</organism>
<dbReference type="EMBL" id="HBUE01116368">
    <property type="protein sequence ID" value="CAG6490600.1"/>
    <property type="molecule type" value="Transcribed_RNA"/>
</dbReference>
<sequence>MHHKIIDRIKMKTNRELHTIIRTITVDFAMSGNNALCNMMTFVQYLQKCSQQISARIVKQVSCRLQITWFKEYGSITETISQSRATFRNGGGSIGKSECPNVVGV</sequence>
<proteinExistence type="predicted"/>
<reference evidence="1" key="1">
    <citation type="submission" date="2021-05" db="EMBL/GenBank/DDBJ databases">
        <authorList>
            <person name="Alioto T."/>
            <person name="Alioto T."/>
            <person name="Gomez Garrido J."/>
        </authorList>
    </citation>
    <scope>NUCLEOTIDE SEQUENCE</scope>
</reference>
<protein>
    <submittedName>
        <fullName evidence="1">(northern house mosquito) hypothetical protein</fullName>
    </submittedName>
</protein>
<accession>A0A8D8CFN0</accession>
<evidence type="ECO:0000313" key="1">
    <source>
        <dbReference type="EMBL" id="CAG6490600.1"/>
    </source>
</evidence>
<name>A0A8D8CFN0_CULPI</name>